<dbReference type="InterPro" id="IPR021109">
    <property type="entry name" value="Peptidase_aspartic_dom_sf"/>
</dbReference>
<accession>A0A9W7D7U1</accession>
<dbReference type="EMBL" id="BSXT01006837">
    <property type="protein sequence ID" value="GMF63157.1"/>
    <property type="molecule type" value="Genomic_DNA"/>
</dbReference>
<sequence length="102" mass="11902">MGTRVTVPKVPVDFGVKFLDFDSVERCLVLDLDARYDLILGMAWLERHKPWIDWRSKTLVATHFSPRGGLASHEPTSARKPKGFWREHWTETVNVLDIVWLR</sequence>
<reference evidence="1" key="1">
    <citation type="submission" date="2023-04" db="EMBL/GenBank/DDBJ databases">
        <title>Phytophthora fragariaefolia NBRC 109709.</title>
        <authorList>
            <person name="Ichikawa N."/>
            <person name="Sato H."/>
            <person name="Tonouchi N."/>
        </authorList>
    </citation>
    <scope>NUCLEOTIDE SEQUENCE</scope>
    <source>
        <strain evidence="1">NBRC 109709</strain>
    </source>
</reference>
<dbReference type="Proteomes" id="UP001165121">
    <property type="component" value="Unassembled WGS sequence"/>
</dbReference>
<evidence type="ECO:0000313" key="2">
    <source>
        <dbReference type="Proteomes" id="UP001165121"/>
    </source>
</evidence>
<organism evidence="1 2">
    <name type="scientific">Phytophthora fragariaefolia</name>
    <dbReference type="NCBI Taxonomy" id="1490495"/>
    <lineage>
        <taxon>Eukaryota</taxon>
        <taxon>Sar</taxon>
        <taxon>Stramenopiles</taxon>
        <taxon>Oomycota</taxon>
        <taxon>Peronosporomycetes</taxon>
        <taxon>Peronosporales</taxon>
        <taxon>Peronosporaceae</taxon>
        <taxon>Phytophthora</taxon>
    </lineage>
</organism>
<comment type="caution">
    <text evidence="1">The sequence shown here is derived from an EMBL/GenBank/DDBJ whole genome shotgun (WGS) entry which is preliminary data.</text>
</comment>
<gene>
    <name evidence="1" type="ORF">Pfra01_002757900</name>
</gene>
<keyword evidence="2" id="KW-1185">Reference proteome</keyword>
<evidence type="ECO:0000313" key="1">
    <source>
        <dbReference type="EMBL" id="GMF63157.1"/>
    </source>
</evidence>
<dbReference type="OrthoDB" id="128646at2759"/>
<dbReference type="Gene3D" id="2.40.70.10">
    <property type="entry name" value="Acid Proteases"/>
    <property type="match status" value="1"/>
</dbReference>
<proteinExistence type="predicted"/>
<dbReference type="AlphaFoldDB" id="A0A9W7D7U1"/>
<name>A0A9W7D7U1_9STRA</name>
<protein>
    <submittedName>
        <fullName evidence="1">Unnamed protein product</fullName>
    </submittedName>
</protein>